<dbReference type="KEGG" id="cfj:CFIO01_11530"/>
<feature type="compositionally biased region" description="Polar residues" evidence="2">
    <location>
        <begin position="694"/>
        <end position="706"/>
    </location>
</feature>
<protein>
    <submittedName>
        <fullName evidence="3">UMTA</fullName>
    </submittedName>
</protein>
<name>A0A010SHD6_9PEZI</name>
<gene>
    <name evidence="3" type="ORF">CFIO01_11530</name>
</gene>
<dbReference type="eggNOG" id="ENOG502SJGS">
    <property type="taxonomic scope" value="Eukaryota"/>
</dbReference>
<dbReference type="OrthoDB" id="2013972at2759"/>
<dbReference type="GO" id="GO:0008168">
    <property type="term" value="F:methyltransferase activity"/>
    <property type="evidence" value="ECO:0007669"/>
    <property type="project" value="TreeGrafter"/>
</dbReference>
<keyword evidence="4" id="KW-1185">Reference proteome</keyword>
<organism evidence="3 4">
    <name type="scientific">Colletotrichum fioriniae PJ7</name>
    <dbReference type="NCBI Taxonomy" id="1445577"/>
    <lineage>
        <taxon>Eukaryota</taxon>
        <taxon>Fungi</taxon>
        <taxon>Dikarya</taxon>
        <taxon>Ascomycota</taxon>
        <taxon>Pezizomycotina</taxon>
        <taxon>Sordariomycetes</taxon>
        <taxon>Hypocreomycetidae</taxon>
        <taxon>Glomerellales</taxon>
        <taxon>Glomerellaceae</taxon>
        <taxon>Colletotrichum</taxon>
        <taxon>Colletotrichum acutatum species complex</taxon>
    </lineage>
</organism>
<evidence type="ECO:0000313" key="4">
    <source>
        <dbReference type="Proteomes" id="UP000020467"/>
    </source>
</evidence>
<feature type="region of interest" description="Disordered" evidence="2">
    <location>
        <begin position="330"/>
        <end position="354"/>
    </location>
</feature>
<reference evidence="3 4" key="1">
    <citation type="submission" date="2014-02" db="EMBL/GenBank/DDBJ databases">
        <title>The genome sequence of Colletotrichum fioriniae PJ7.</title>
        <authorList>
            <person name="Baroncelli R."/>
            <person name="Thon M.R."/>
        </authorList>
    </citation>
    <scope>NUCLEOTIDE SEQUENCE [LARGE SCALE GENOMIC DNA]</scope>
    <source>
        <strain evidence="3 4">PJ7</strain>
    </source>
</reference>
<dbReference type="PANTHER" id="PTHR43591:SF24">
    <property type="entry name" value="2-METHOXY-6-POLYPRENYL-1,4-BENZOQUINOL METHYLASE, MITOCHONDRIAL"/>
    <property type="match status" value="1"/>
</dbReference>
<comment type="similarity">
    <text evidence="1">Belongs to the methyltransferase superfamily. LaeA methyltransferase family.</text>
</comment>
<dbReference type="InterPro" id="IPR029063">
    <property type="entry name" value="SAM-dependent_MTases_sf"/>
</dbReference>
<evidence type="ECO:0000256" key="2">
    <source>
        <dbReference type="SAM" id="MobiDB-lite"/>
    </source>
</evidence>
<feature type="compositionally biased region" description="Low complexity" evidence="2">
    <location>
        <begin position="330"/>
        <end position="345"/>
    </location>
</feature>
<proteinExistence type="inferred from homology"/>
<dbReference type="Gene3D" id="3.40.50.150">
    <property type="entry name" value="Vaccinia Virus protein VP39"/>
    <property type="match status" value="2"/>
</dbReference>
<accession>A0A010SHD6</accession>
<comment type="caution">
    <text evidence="3">The sequence shown here is derived from an EMBL/GenBank/DDBJ whole genome shotgun (WGS) entry which is preliminary data.</text>
</comment>
<dbReference type="PANTHER" id="PTHR43591">
    <property type="entry name" value="METHYLTRANSFERASE"/>
    <property type="match status" value="1"/>
</dbReference>
<dbReference type="EMBL" id="JARH01000199">
    <property type="protein sequence ID" value="EXF84213.1"/>
    <property type="molecule type" value="Genomic_DNA"/>
</dbReference>
<dbReference type="CDD" id="cd02440">
    <property type="entry name" value="AdoMet_MTases"/>
    <property type="match status" value="2"/>
</dbReference>
<dbReference type="Pfam" id="PF13489">
    <property type="entry name" value="Methyltransf_23"/>
    <property type="match status" value="2"/>
</dbReference>
<dbReference type="HOGENOM" id="CLU_390795_0_0_1"/>
<dbReference type="AlphaFoldDB" id="A0A010SHD6"/>
<dbReference type="SUPFAM" id="SSF53335">
    <property type="entry name" value="S-adenosyl-L-methionine-dependent methyltransferases"/>
    <property type="match status" value="2"/>
</dbReference>
<dbReference type="Proteomes" id="UP000020467">
    <property type="component" value="Unassembled WGS sequence"/>
</dbReference>
<feature type="region of interest" description="Disordered" evidence="2">
    <location>
        <begin position="684"/>
        <end position="706"/>
    </location>
</feature>
<evidence type="ECO:0000256" key="1">
    <source>
        <dbReference type="ARBA" id="ARBA00038158"/>
    </source>
</evidence>
<sequence length="706" mass="79940">MASIVDNEVRLVAEDHADVTDSEADLESIQSETTSIKASMLEWRQENGRTYHKYKDGKYLVPNDETELDRLDMQHEIFYLTWDGKLGVTPPCEPGAKVGRVLDLGTGTGLWAIDFADLHPEAEVLGMDLSPVQPSDVPPNVRFEIDDIEEEWLYSQPFDYIHSRIITGGISDWKKMIKKAYDHLTPGGWYEIQESDMSPAADDGTLPPEKALSRFGALIREAYVVMGVPLVHVPDLKDVLTEVGFEDVELTVFKWPTNPWAKDPKYKKIGEWNYHNFGGAVETVSLAPLTRVHGWTKEEVLVFAADVRKDLRDPKVHSYFPMKPLKAATPAATTETAPAAASASPQRHSPGRSQRITVMAAAQGNPEAHLVAEDEVSDSEQDLESLRSETTSVKNSILEYRIENGRSYHKYKDGKYAWPNDDMEKDRQDMQHEICLLTFHDRLGFAPPCDEGAKVGRVLDLGTGTGLWAIDYGDNHPETEVLGVDLSPIQPQEVPPNVQFEVDDVEEEWLYSRPFDYIHLRFMNGSISDWKKIIQKAYDNLVPGGYFEIQESEFIIRADDDTLPPEKPLAQFVSLIREAAEKFGRRFAPVSEMREQMIDVGFESVVQENFKWPSNPWPKDEHHKRIGEWNFHNFVDAAEAMALAPLTRVHNWTKEEVQVFLVGVRKDMRDKRIHSYMPISTLVGRKPLKEDTSAPPQDQSTPATPA</sequence>
<evidence type="ECO:0000313" key="3">
    <source>
        <dbReference type="EMBL" id="EXF84213.1"/>
    </source>
</evidence>